<protein>
    <submittedName>
        <fullName evidence="2">Uncharacterized protein</fullName>
    </submittedName>
</protein>
<keyword evidence="1" id="KW-0812">Transmembrane</keyword>
<proteinExistence type="predicted"/>
<gene>
    <name evidence="2" type="ORF">A3A78_01230</name>
</gene>
<keyword evidence="1" id="KW-0472">Membrane</keyword>
<name>A0A1F4VE95_UNCKA</name>
<feature type="transmembrane region" description="Helical" evidence="1">
    <location>
        <begin position="42"/>
        <end position="59"/>
    </location>
</feature>
<evidence type="ECO:0000256" key="1">
    <source>
        <dbReference type="SAM" id="Phobius"/>
    </source>
</evidence>
<evidence type="ECO:0000313" key="3">
    <source>
        <dbReference type="Proteomes" id="UP000176504"/>
    </source>
</evidence>
<evidence type="ECO:0000313" key="2">
    <source>
        <dbReference type="EMBL" id="OGC55561.1"/>
    </source>
</evidence>
<keyword evidence="1" id="KW-1133">Transmembrane helix</keyword>
<dbReference type="EMBL" id="MEVI01000002">
    <property type="protein sequence ID" value="OGC55561.1"/>
    <property type="molecule type" value="Genomic_DNA"/>
</dbReference>
<accession>A0A1F4VE95</accession>
<reference evidence="2 3" key="1">
    <citation type="journal article" date="2016" name="Nat. Commun.">
        <title>Thousands of microbial genomes shed light on interconnected biogeochemical processes in an aquifer system.</title>
        <authorList>
            <person name="Anantharaman K."/>
            <person name="Brown C.T."/>
            <person name="Hug L.A."/>
            <person name="Sharon I."/>
            <person name="Castelle C.J."/>
            <person name="Probst A.J."/>
            <person name="Thomas B.C."/>
            <person name="Singh A."/>
            <person name="Wilkins M.J."/>
            <person name="Karaoz U."/>
            <person name="Brodie E.L."/>
            <person name="Williams K.H."/>
            <person name="Hubbard S.S."/>
            <person name="Banfield J.F."/>
        </authorList>
    </citation>
    <scope>NUCLEOTIDE SEQUENCE [LARGE SCALE GENOMIC DNA]</scope>
</reference>
<sequence>MTTFINLINTAYSFYSHNWELVYFGGFALLCFLRLVIKPSRFYAFLALGFLSLLFEFEYTKHLVPHVRENVTELILVDPHRRSFNLADLFFSKLFPVFLQMFGWFLIFVSVFFLHKENPSTEAKKVY</sequence>
<comment type="caution">
    <text evidence="2">The sequence shown here is derived from an EMBL/GenBank/DDBJ whole genome shotgun (WGS) entry which is preliminary data.</text>
</comment>
<dbReference type="AlphaFoldDB" id="A0A1F4VE95"/>
<dbReference type="Proteomes" id="UP000176504">
    <property type="component" value="Unassembled WGS sequence"/>
</dbReference>
<organism evidence="2 3">
    <name type="scientific">candidate division WWE3 bacterium RIFCSPLOWO2_01_FULL_41_18</name>
    <dbReference type="NCBI Taxonomy" id="1802625"/>
    <lineage>
        <taxon>Bacteria</taxon>
        <taxon>Katanobacteria</taxon>
    </lineage>
</organism>
<feature type="transmembrane region" description="Helical" evidence="1">
    <location>
        <begin position="21"/>
        <end position="37"/>
    </location>
</feature>
<feature type="transmembrane region" description="Helical" evidence="1">
    <location>
        <begin position="94"/>
        <end position="115"/>
    </location>
</feature>